<protein>
    <submittedName>
        <fullName evidence="1">Uncharacterized protein</fullName>
    </submittedName>
</protein>
<dbReference type="AlphaFoldDB" id="A0A4Y2MCZ7"/>
<dbReference type="OrthoDB" id="6467831at2759"/>
<proteinExistence type="predicted"/>
<reference evidence="1 2" key="1">
    <citation type="journal article" date="2019" name="Sci. Rep.">
        <title>Orb-weaving spider Araneus ventricosus genome elucidates the spidroin gene catalogue.</title>
        <authorList>
            <person name="Kono N."/>
            <person name="Nakamura H."/>
            <person name="Ohtoshi R."/>
            <person name="Moran D.A.P."/>
            <person name="Shinohara A."/>
            <person name="Yoshida Y."/>
            <person name="Fujiwara M."/>
            <person name="Mori M."/>
            <person name="Tomita M."/>
            <person name="Arakawa K."/>
        </authorList>
    </citation>
    <scope>NUCLEOTIDE SEQUENCE [LARGE SCALE GENOMIC DNA]</scope>
</reference>
<dbReference type="EMBL" id="BGPR01007107">
    <property type="protein sequence ID" value="GBN24354.1"/>
    <property type="molecule type" value="Genomic_DNA"/>
</dbReference>
<comment type="caution">
    <text evidence="1">The sequence shown here is derived from an EMBL/GenBank/DDBJ whole genome shotgun (WGS) entry which is preliminary data.</text>
</comment>
<evidence type="ECO:0000313" key="1">
    <source>
        <dbReference type="EMBL" id="GBN24354.1"/>
    </source>
</evidence>
<gene>
    <name evidence="1" type="ORF">AVEN_76976_1</name>
</gene>
<keyword evidence="2" id="KW-1185">Reference proteome</keyword>
<name>A0A4Y2MCZ7_ARAVE</name>
<accession>A0A4Y2MCZ7</accession>
<evidence type="ECO:0000313" key="2">
    <source>
        <dbReference type="Proteomes" id="UP000499080"/>
    </source>
</evidence>
<organism evidence="1 2">
    <name type="scientific">Araneus ventricosus</name>
    <name type="common">Orbweaver spider</name>
    <name type="synonym">Epeira ventricosa</name>
    <dbReference type="NCBI Taxonomy" id="182803"/>
    <lineage>
        <taxon>Eukaryota</taxon>
        <taxon>Metazoa</taxon>
        <taxon>Ecdysozoa</taxon>
        <taxon>Arthropoda</taxon>
        <taxon>Chelicerata</taxon>
        <taxon>Arachnida</taxon>
        <taxon>Araneae</taxon>
        <taxon>Araneomorphae</taxon>
        <taxon>Entelegynae</taxon>
        <taxon>Araneoidea</taxon>
        <taxon>Araneidae</taxon>
        <taxon>Araneus</taxon>
    </lineage>
</organism>
<sequence length="102" mass="12065">MNSVQTVLSLYVNNVSLRELWDIEFLGIREPIENVSKRKAFVEQLREFHEKLTVLPNGRFEVELPWKLDARANLPDNKELSLVSDWFKIVVFDEIIKNNFMT</sequence>
<dbReference type="Proteomes" id="UP000499080">
    <property type="component" value="Unassembled WGS sequence"/>
</dbReference>